<evidence type="ECO:0000313" key="2">
    <source>
        <dbReference type="Proteomes" id="UP000595814"/>
    </source>
</evidence>
<organism evidence="1 2">
    <name type="scientific">Miniphocaeibacter halophilus</name>
    <dbReference type="NCBI Taxonomy" id="2931922"/>
    <lineage>
        <taxon>Bacteria</taxon>
        <taxon>Bacillati</taxon>
        <taxon>Bacillota</taxon>
        <taxon>Tissierellia</taxon>
        <taxon>Tissierellales</taxon>
        <taxon>Peptoniphilaceae</taxon>
        <taxon>Miniphocaeibacter</taxon>
    </lineage>
</organism>
<dbReference type="EMBL" id="CP066744">
    <property type="protein sequence ID" value="QQK07264.1"/>
    <property type="molecule type" value="Genomic_DNA"/>
</dbReference>
<protein>
    <submittedName>
        <fullName evidence="1">DUF4430 domain-containing protein</fullName>
    </submittedName>
</protein>
<name>A0AC61MS46_9FIRM</name>
<accession>A0AC61MS46</accession>
<evidence type="ECO:0000313" key="1">
    <source>
        <dbReference type="EMBL" id="QQK07264.1"/>
    </source>
</evidence>
<keyword evidence="2" id="KW-1185">Reference proteome</keyword>
<reference evidence="1 2" key="1">
    <citation type="journal article" date="2022" name="Int. J. Syst. Evol. Microbiol.">
        <title>Miniphocaeibacter halophilus sp. nov., an ammonium-tolerant acetate-producing bacterium isolated from a biogas system.</title>
        <authorList>
            <person name="Schnurer A."/>
            <person name="Singh A."/>
            <person name="Bi S."/>
            <person name="Qiao W."/>
            <person name="Westerholm M."/>
        </authorList>
    </citation>
    <scope>NUCLEOTIDE SEQUENCE [LARGE SCALE GENOMIC DNA]</scope>
    <source>
        <strain evidence="1 2">AMB_01</strain>
    </source>
</reference>
<gene>
    <name evidence="1" type="ORF">JFY71_08035</name>
</gene>
<sequence length="132" mass="15145">MKKIKFLVISLLLVFSLVACSTKTNTEKETNIPTENNTITVNIILEEDKQEFANEEIETTEDKNLLSLLKDNFEIVESDGFITSINGREQDENEGKYWTYTVNNEYATTGAGEYILKNKDTIVFSLEKFENE</sequence>
<proteinExistence type="predicted"/>
<dbReference type="Proteomes" id="UP000595814">
    <property type="component" value="Chromosome"/>
</dbReference>